<evidence type="ECO:0000256" key="2">
    <source>
        <dbReference type="SAM" id="Phobius"/>
    </source>
</evidence>
<feature type="transmembrane region" description="Helical" evidence="2">
    <location>
        <begin position="431"/>
        <end position="454"/>
    </location>
</feature>
<dbReference type="AlphaFoldDB" id="B7QA13"/>
<dbReference type="VEuPathDB" id="VectorBase:ISCW012490"/>
<dbReference type="InParanoid" id="B7QA13"/>
<feature type="region of interest" description="Disordered" evidence="1">
    <location>
        <begin position="485"/>
        <end position="507"/>
    </location>
</feature>
<dbReference type="EMBL" id="ABJB011057031">
    <property type="status" value="NOT_ANNOTATED_CDS"/>
    <property type="molecule type" value="Genomic_DNA"/>
</dbReference>
<feature type="region of interest" description="Disordered" evidence="1">
    <location>
        <begin position="233"/>
        <end position="258"/>
    </location>
</feature>
<feature type="region of interest" description="Disordered" evidence="1">
    <location>
        <begin position="1"/>
        <end position="58"/>
    </location>
</feature>
<feature type="region of interest" description="Disordered" evidence="1">
    <location>
        <begin position="629"/>
        <end position="652"/>
    </location>
</feature>
<evidence type="ECO:0000313" key="3">
    <source>
        <dbReference type="EMBL" id="EEC15685.1"/>
    </source>
</evidence>
<dbReference type="Proteomes" id="UP000001555">
    <property type="component" value="Unassembled WGS sequence"/>
</dbReference>
<reference evidence="4" key="2">
    <citation type="submission" date="2020-05" db="UniProtKB">
        <authorList>
            <consortium name="EnsemblMetazoa"/>
        </authorList>
    </citation>
    <scope>IDENTIFICATION</scope>
    <source>
        <strain evidence="4">wikel</strain>
    </source>
</reference>
<feature type="compositionally biased region" description="Polar residues" evidence="1">
    <location>
        <begin position="248"/>
        <end position="257"/>
    </location>
</feature>
<accession>B7QA13</accession>
<evidence type="ECO:0000256" key="1">
    <source>
        <dbReference type="SAM" id="MobiDB-lite"/>
    </source>
</evidence>
<keyword evidence="2" id="KW-0812">Transmembrane</keyword>
<evidence type="ECO:0000313" key="5">
    <source>
        <dbReference type="Proteomes" id="UP000001555"/>
    </source>
</evidence>
<feature type="compositionally biased region" description="Basic and acidic residues" evidence="1">
    <location>
        <begin position="9"/>
        <end position="19"/>
    </location>
</feature>
<dbReference type="EMBL" id="DS892014">
    <property type="protein sequence ID" value="EEC15685.1"/>
    <property type="molecule type" value="Genomic_DNA"/>
</dbReference>
<keyword evidence="5" id="KW-1185">Reference proteome</keyword>
<keyword evidence="2" id="KW-0472">Membrane</keyword>
<dbReference type="HOGENOM" id="CLU_399171_0_0_1"/>
<name>B7QA13_IXOSC</name>
<reference evidence="3 5" key="1">
    <citation type="submission" date="2008-03" db="EMBL/GenBank/DDBJ databases">
        <title>Annotation of Ixodes scapularis.</title>
        <authorList>
            <consortium name="Ixodes scapularis Genome Project Consortium"/>
            <person name="Caler E."/>
            <person name="Hannick L.I."/>
            <person name="Bidwell S."/>
            <person name="Joardar V."/>
            <person name="Thiagarajan M."/>
            <person name="Amedeo P."/>
            <person name="Galinsky K.J."/>
            <person name="Schobel S."/>
            <person name="Inman J."/>
            <person name="Hostetler J."/>
            <person name="Miller J."/>
            <person name="Hammond M."/>
            <person name="Megy K."/>
            <person name="Lawson D."/>
            <person name="Kodira C."/>
            <person name="Sutton G."/>
            <person name="Meyer J."/>
            <person name="Hill C.A."/>
            <person name="Birren B."/>
            <person name="Nene V."/>
            <person name="Collins F."/>
            <person name="Alarcon-Chaidez F."/>
            <person name="Wikel S."/>
            <person name="Strausberg R."/>
        </authorList>
    </citation>
    <scope>NUCLEOTIDE SEQUENCE [LARGE SCALE GENOMIC DNA]</scope>
    <source>
        <strain evidence="5">Wikel</strain>
        <strain evidence="3">Wikel colony</strain>
    </source>
</reference>
<sequence length="690" mass="74971">MVTTAPRKAKSEAAERPSADLEAQGSVARGFILPRPKHRDDLMLGDRPFARPNEPGEPMERIYMPVRLNPGERIMSPQEVADWVARGALADFEAELVRAGDIVPKNQVLRPVPPPRLVRLPARPRPTVSSTFGFPRLGPHRPQLMGEQRRPFGDTVKVLEPPPRLHRPAVVVAPPDSYEEQHGDYLERGPPPGLTVPSGIGTVSQPETVTRTPHLVRPVSPPLVHVDWVPRQPSSPPLLKRPPLQHRPSASQDSVSRVQVLHKGIPAATTAAPTTTTQRASMATANKEYEYVEYEIEEEPMTTPQRPRDPPATRVIEMVLEHGGVVATASPAPGFGTRLFHERVENRPHSPQYVTEAGLWKETSGTTPNGRRGNGSFVVRSPVELSYDVAASDTVMVNGGRIAPPEAAPPAEDEGRNIGGGERFRLTTVNLAYILIGSCTAVSVICLAVVAASLRCRSNSYRKNLRHLARDIEARRRWHRRIHQMNQQNQPTTAKAQPSETPAPGAAAVQHSSTCSSSASCSTVRCCCGTWTLGAKNLDSRALTSSPRKGPRRLPFGAASSLHCRALGVKDDHKSCSSDDDSLDGRSWADDCSSCAPRCTCVTAAVVHDWNLPPDSLDAASRQSTAVLPQAGPTRRHKPPPPPPPPKPSKFRCPKCSLSSRNVHPSPVGANGRCCKDGSVLWSSNDERLI</sequence>
<protein>
    <submittedName>
        <fullName evidence="3 4">Uncharacterized protein</fullName>
    </submittedName>
</protein>
<proteinExistence type="predicted"/>
<organism>
    <name type="scientific">Ixodes scapularis</name>
    <name type="common">Black-legged tick</name>
    <name type="synonym">Deer tick</name>
    <dbReference type="NCBI Taxonomy" id="6945"/>
    <lineage>
        <taxon>Eukaryota</taxon>
        <taxon>Metazoa</taxon>
        <taxon>Ecdysozoa</taxon>
        <taxon>Arthropoda</taxon>
        <taxon>Chelicerata</taxon>
        <taxon>Arachnida</taxon>
        <taxon>Acari</taxon>
        <taxon>Parasitiformes</taxon>
        <taxon>Ixodida</taxon>
        <taxon>Ixodoidea</taxon>
        <taxon>Ixodidae</taxon>
        <taxon>Ixodinae</taxon>
        <taxon>Ixodes</taxon>
    </lineage>
</organism>
<evidence type="ECO:0000313" key="4">
    <source>
        <dbReference type="EnsemblMetazoa" id="ISCW012490-PA"/>
    </source>
</evidence>
<gene>
    <name evidence="3" type="ORF">IscW_ISCW012490</name>
</gene>
<keyword evidence="2" id="KW-1133">Transmembrane helix</keyword>
<feature type="compositionally biased region" description="Polar residues" evidence="1">
    <location>
        <begin position="485"/>
        <end position="500"/>
    </location>
</feature>
<dbReference type="EnsemblMetazoa" id="ISCW012490-RA">
    <property type="protein sequence ID" value="ISCW012490-PA"/>
    <property type="gene ID" value="ISCW012490"/>
</dbReference>
<dbReference type="PaxDb" id="6945-B7QA13"/>
<dbReference type="VEuPathDB" id="VectorBase:ISCI012490"/>